<comment type="caution">
    <text evidence="7">The sequence shown here is derived from an EMBL/GenBank/DDBJ whole genome shotgun (WGS) entry which is preliminary data.</text>
</comment>
<reference evidence="7 8" key="1">
    <citation type="submission" date="2017-10" db="EMBL/GenBank/DDBJ databases">
        <title>Bifidobacterium xylocopum sp. nov. and Bifidobacterium aemilianum sp. nov., from the carpenter bee (Xylocopa violacea) digestive tract.</title>
        <authorList>
            <person name="Alberoni D."/>
            <person name="Baffoni L."/>
            <person name="Di Gioia D."/>
            <person name="Gaggia F."/>
            <person name="Biavati B."/>
        </authorList>
    </citation>
    <scope>NUCLEOTIDE SEQUENCE [LARGE SCALE GENOMIC DNA]</scope>
    <source>
        <strain evidence="7 8">XV2</strain>
    </source>
</reference>
<dbReference type="InterPro" id="IPR047817">
    <property type="entry name" value="ABC2_TM_bact-type"/>
</dbReference>
<dbReference type="GO" id="GO:0140359">
    <property type="term" value="F:ABC-type transporter activity"/>
    <property type="evidence" value="ECO:0007669"/>
    <property type="project" value="InterPro"/>
</dbReference>
<evidence type="ECO:0000256" key="5">
    <source>
        <dbReference type="SAM" id="Phobius"/>
    </source>
</evidence>
<sequence>MTLPRYAAAFRLNFMVQLRNLWMQAVIMAIPLIIIPFMLPACKDTLRAQGHVTANGSEQALPGFAILFSMFSLQMVLQLFYNEHQWHTWERMRVSTASLLDTVMAKLTVAFLIQLVQVGAVMLVGSAIFHYHPNGSVPALTVVFLLTCAVLTLFGLLNYIWSSTEEMAMSLNNILGMLLAGIGGALSPVSGFPGWAQHLAAVSPVYWAMDAIGAINFDSADLAAVRSDISALLAFLLALAVLAAVLFKRGIQRKE</sequence>
<dbReference type="InterPro" id="IPR013525">
    <property type="entry name" value="ABC2_TM"/>
</dbReference>
<gene>
    <name evidence="7" type="ORF">CRD59_00575</name>
</gene>
<dbReference type="Proteomes" id="UP000252345">
    <property type="component" value="Unassembled WGS sequence"/>
</dbReference>
<protein>
    <submittedName>
        <fullName evidence="7">ABC transporter</fullName>
    </submittedName>
</protein>
<dbReference type="InterPro" id="IPR051784">
    <property type="entry name" value="Nod_factor_ABC_transporter"/>
</dbReference>
<comment type="subcellular location">
    <subcellularLocation>
        <location evidence="1">Membrane</location>
        <topology evidence="1">Multi-pass membrane protein</topology>
    </subcellularLocation>
</comment>
<organism evidence="7 8">
    <name type="scientific">Bifidobacterium xylocopae</name>
    <dbReference type="NCBI Taxonomy" id="2493119"/>
    <lineage>
        <taxon>Bacteria</taxon>
        <taxon>Bacillati</taxon>
        <taxon>Actinomycetota</taxon>
        <taxon>Actinomycetes</taxon>
        <taxon>Bifidobacteriales</taxon>
        <taxon>Bifidobacteriaceae</taxon>
        <taxon>Bifidobacterium</taxon>
    </lineage>
</organism>
<dbReference type="OrthoDB" id="4526018at2"/>
<evidence type="ECO:0000256" key="2">
    <source>
        <dbReference type="ARBA" id="ARBA00022692"/>
    </source>
</evidence>
<dbReference type="PROSITE" id="PS51012">
    <property type="entry name" value="ABC_TM2"/>
    <property type="match status" value="1"/>
</dbReference>
<evidence type="ECO:0000256" key="3">
    <source>
        <dbReference type="ARBA" id="ARBA00022989"/>
    </source>
</evidence>
<dbReference type="PANTHER" id="PTHR43229">
    <property type="entry name" value="NODULATION PROTEIN J"/>
    <property type="match status" value="1"/>
</dbReference>
<dbReference type="AlphaFoldDB" id="A0A366KE52"/>
<feature type="transmembrane region" description="Helical" evidence="5">
    <location>
        <begin position="103"/>
        <end position="131"/>
    </location>
</feature>
<accession>A0A366KE52</accession>
<keyword evidence="4 5" id="KW-0472">Membrane</keyword>
<evidence type="ECO:0000259" key="6">
    <source>
        <dbReference type="PROSITE" id="PS51012"/>
    </source>
</evidence>
<feature type="transmembrane region" description="Helical" evidence="5">
    <location>
        <begin position="229"/>
        <end position="247"/>
    </location>
</feature>
<dbReference type="EMBL" id="PDCH01000001">
    <property type="protein sequence ID" value="RBP99996.1"/>
    <property type="molecule type" value="Genomic_DNA"/>
</dbReference>
<feature type="transmembrane region" description="Helical" evidence="5">
    <location>
        <begin position="21"/>
        <end position="39"/>
    </location>
</feature>
<keyword evidence="2 5" id="KW-0812">Transmembrane</keyword>
<proteinExistence type="predicted"/>
<feature type="transmembrane region" description="Helical" evidence="5">
    <location>
        <begin position="137"/>
        <end position="161"/>
    </location>
</feature>
<evidence type="ECO:0000313" key="7">
    <source>
        <dbReference type="EMBL" id="RBP99996.1"/>
    </source>
</evidence>
<dbReference type="PANTHER" id="PTHR43229:SF6">
    <property type="entry name" value="ABC-TYPE MULTIDRUG TRANSPORT SYSTEM, PERMEASE COMPONENT"/>
    <property type="match status" value="1"/>
</dbReference>
<feature type="domain" description="ABC transmembrane type-2" evidence="6">
    <location>
        <begin position="22"/>
        <end position="250"/>
    </location>
</feature>
<dbReference type="GO" id="GO:0005886">
    <property type="term" value="C:plasma membrane"/>
    <property type="evidence" value="ECO:0007669"/>
    <property type="project" value="UniProtKB-SubCell"/>
</dbReference>
<evidence type="ECO:0000256" key="1">
    <source>
        <dbReference type="ARBA" id="ARBA00004141"/>
    </source>
</evidence>
<evidence type="ECO:0000256" key="4">
    <source>
        <dbReference type="ARBA" id="ARBA00023136"/>
    </source>
</evidence>
<dbReference type="Pfam" id="PF12698">
    <property type="entry name" value="ABC2_membrane_3"/>
    <property type="match status" value="1"/>
</dbReference>
<feature type="transmembrane region" description="Helical" evidence="5">
    <location>
        <begin position="59"/>
        <end position="82"/>
    </location>
</feature>
<dbReference type="RefSeq" id="WP_113852658.1">
    <property type="nucleotide sequence ID" value="NZ_PDCH01000001.1"/>
</dbReference>
<feature type="transmembrane region" description="Helical" evidence="5">
    <location>
        <begin position="173"/>
        <end position="196"/>
    </location>
</feature>
<name>A0A366KE52_9BIFI</name>
<evidence type="ECO:0000313" key="8">
    <source>
        <dbReference type="Proteomes" id="UP000252345"/>
    </source>
</evidence>
<keyword evidence="8" id="KW-1185">Reference proteome</keyword>
<keyword evidence="3 5" id="KW-1133">Transmembrane helix</keyword>